<dbReference type="EMBL" id="RPOK01000002">
    <property type="protein sequence ID" value="RPJ67265.1"/>
    <property type="molecule type" value="Genomic_DNA"/>
</dbReference>
<dbReference type="InterPro" id="IPR052389">
    <property type="entry name" value="Sec_Metab_Biosynth-Assoc"/>
</dbReference>
<protein>
    <submittedName>
        <fullName evidence="3">Thioesterase family protein</fullName>
    </submittedName>
</protein>
<dbReference type="SUPFAM" id="SSF54637">
    <property type="entry name" value="Thioesterase/thiol ester dehydrase-isomerase"/>
    <property type="match status" value="2"/>
</dbReference>
<keyword evidence="4" id="KW-1185">Reference proteome</keyword>
<feature type="domain" description="Acyl-CoA thioesterase-like N-terminal HotDog" evidence="1">
    <location>
        <begin position="27"/>
        <end position="112"/>
    </location>
</feature>
<dbReference type="Pfam" id="PF13622">
    <property type="entry name" value="4HBT_3"/>
    <property type="match status" value="1"/>
</dbReference>
<comment type="caution">
    <text evidence="3">The sequence shown here is derived from an EMBL/GenBank/DDBJ whole genome shotgun (WGS) entry which is preliminary data.</text>
</comment>
<dbReference type="InterPro" id="IPR049450">
    <property type="entry name" value="ACOT8-like_C"/>
</dbReference>
<evidence type="ECO:0000259" key="2">
    <source>
        <dbReference type="Pfam" id="PF20789"/>
    </source>
</evidence>
<dbReference type="InterPro" id="IPR049449">
    <property type="entry name" value="TesB_ACOT8-like_N"/>
</dbReference>
<sequence length="271" mass="30165">MHVNQLLSMPENKATSETSWLYNNLSIPKDWSQGRTSYGGISAGMVFSAIQEHADDAQCLRAYTTNFIGPIALETPFDIVVESLRVGKNVAQFLGKIVQDGKTCVICQAVFGTPRASNVTVANKDSHDMTPPKKGNFIPQIPKVTPKFLRHFDLSVEGGGMPFTRKKTSHYHGWMRYKEAPESVQMAHLITIIDAWPPTLLQMLKWPAPASTISWHIDFLHPMPDIAGDAWLAYQADTRQANDGYGHTEATIWSQTHQAIAISRQTVAIFD</sequence>
<organism evidence="3 4">
    <name type="scientific">Alteromonas sediminis</name>
    <dbReference type="NCBI Taxonomy" id="2259342"/>
    <lineage>
        <taxon>Bacteria</taxon>
        <taxon>Pseudomonadati</taxon>
        <taxon>Pseudomonadota</taxon>
        <taxon>Gammaproteobacteria</taxon>
        <taxon>Alteromonadales</taxon>
        <taxon>Alteromonadaceae</taxon>
        <taxon>Alteromonas/Salinimonas group</taxon>
        <taxon>Alteromonas</taxon>
    </lineage>
</organism>
<gene>
    <name evidence="3" type="ORF">DRW07_06945</name>
</gene>
<reference evidence="3 4" key="1">
    <citation type="submission" date="2018-11" db="EMBL/GenBank/DDBJ databases">
        <authorList>
            <person name="Ye M.-Q."/>
            <person name="Du Z.-J."/>
        </authorList>
    </citation>
    <scope>NUCLEOTIDE SEQUENCE [LARGE SCALE GENOMIC DNA]</scope>
    <source>
        <strain evidence="3 4">U0105</strain>
    </source>
</reference>
<dbReference type="InterPro" id="IPR042171">
    <property type="entry name" value="Acyl-CoA_hotdog"/>
</dbReference>
<dbReference type="InterPro" id="IPR029069">
    <property type="entry name" value="HotDog_dom_sf"/>
</dbReference>
<name>A0A3N5YCY7_9ALTE</name>
<dbReference type="Gene3D" id="2.40.160.210">
    <property type="entry name" value="Acyl-CoA thioesterase, double hotdog domain"/>
    <property type="match status" value="1"/>
</dbReference>
<dbReference type="Pfam" id="PF20789">
    <property type="entry name" value="4HBT_3C"/>
    <property type="match status" value="1"/>
</dbReference>
<proteinExistence type="predicted"/>
<feature type="domain" description="Acyl-CoA thioesterase-like C-terminal" evidence="2">
    <location>
        <begin position="139"/>
        <end position="268"/>
    </location>
</feature>
<evidence type="ECO:0000259" key="1">
    <source>
        <dbReference type="Pfam" id="PF13622"/>
    </source>
</evidence>
<dbReference type="AlphaFoldDB" id="A0A3N5YCY7"/>
<evidence type="ECO:0000313" key="4">
    <source>
        <dbReference type="Proteomes" id="UP000275281"/>
    </source>
</evidence>
<evidence type="ECO:0000313" key="3">
    <source>
        <dbReference type="EMBL" id="RPJ67265.1"/>
    </source>
</evidence>
<dbReference type="PANTHER" id="PTHR38110:SF1">
    <property type="entry name" value="THIOESTERASE DOMAIN-CONTAINING PROTEIN"/>
    <property type="match status" value="1"/>
</dbReference>
<dbReference type="RefSeq" id="WP_124027168.1">
    <property type="nucleotide sequence ID" value="NZ_JBHRSN010000015.1"/>
</dbReference>
<dbReference type="PANTHER" id="PTHR38110">
    <property type="entry name" value="CHROMOSOME 23, WHOLE GENOME SHOTGUN SEQUENCE"/>
    <property type="match status" value="1"/>
</dbReference>
<accession>A0A3N5YCY7</accession>
<dbReference type="Proteomes" id="UP000275281">
    <property type="component" value="Unassembled WGS sequence"/>
</dbReference>
<dbReference type="OrthoDB" id="7059210at2"/>